<protein>
    <submittedName>
        <fullName evidence="2">Uncharacterized protein LOC136086313</fullName>
    </submittedName>
</protein>
<name>A0ABM4CS08_HYDVU</name>
<proteinExistence type="predicted"/>
<sequence>MQVNIDGLPLFRSSNGQLWPILGLIEYHQNNIQKNKSPFIIGLFYGKSKPSNCNEFLKKFVEESKAPLLSGIVICGKLYKFSISAVICDSPARAFLKACKGHGGYFGCDNCCQKGFYIGRVTFPILGATNSTK</sequence>
<evidence type="ECO:0000313" key="1">
    <source>
        <dbReference type="Proteomes" id="UP001652625"/>
    </source>
</evidence>
<reference evidence="2" key="1">
    <citation type="submission" date="2025-08" db="UniProtKB">
        <authorList>
            <consortium name="RefSeq"/>
        </authorList>
    </citation>
    <scope>IDENTIFICATION</scope>
</reference>
<dbReference type="RefSeq" id="XP_065664679.1">
    <property type="nucleotide sequence ID" value="XM_065808607.1"/>
</dbReference>
<organism evidence="1 2">
    <name type="scientific">Hydra vulgaris</name>
    <name type="common">Hydra</name>
    <name type="synonym">Hydra attenuata</name>
    <dbReference type="NCBI Taxonomy" id="6087"/>
    <lineage>
        <taxon>Eukaryota</taxon>
        <taxon>Metazoa</taxon>
        <taxon>Cnidaria</taxon>
        <taxon>Hydrozoa</taxon>
        <taxon>Hydroidolina</taxon>
        <taxon>Anthoathecata</taxon>
        <taxon>Aplanulata</taxon>
        <taxon>Hydridae</taxon>
        <taxon>Hydra</taxon>
    </lineage>
</organism>
<dbReference type="GeneID" id="136086313"/>
<gene>
    <name evidence="2" type="primary">LOC136086313</name>
</gene>
<evidence type="ECO:0000313" key="2">
    <source>
        <dbReference type="RefSeq" id="XP_065664679.1"/>
    </source>
</evidence>
<keyword evidence="1" id="KW-1185">Reference proteome</keyword>
<accession>A0ABM4CS08</accession>
<dbReference type="Proteomes" id="UP001652625">
    <property type="component" value="Chromosome 10"/>
</dbReference>
<dbReference type="PANTHER" id="PTHR33053">
    <property type="entry name" value="PROTEIN, PUTATIVE-RELATED"/>
    <property type="match status" value="1"/>
</dbReference>